<dbReference type="RefSeq" id="WP_006037140.1">
    <property type="nucleotide sequence ID" value="NZ_AEDD01000002.1"/>
</dbReference>
<name>E0I653_9BACL</name>
<dbReference type="InterPro" id="IPR004843">
    <property type="entry name" value="Calcineurin-like_PHP"/>
</dbReference>
<keyword evidence="1" id="KW-0812">Transmembrane</keyword>
<evidence type="ECO:0000313" key="3">
    <source>
        <dbReference type="EMBL" id="EFM12445.1"/>
    </source>
</evidence>
<proteinExistence type="predicted"/>
<protein>
    <submittedName>
        <fullName evidence="3">Metallophosphoesterase</fullName>
    </submittedName>
</protein>
<dbReference type="EMBL" id="AEDD01000002">
    <property type="protein sequence ID" value="EFM12445.1"/>
    <property type="molecule type" value="Genomic_DNA"/>
</dbReference>
<keyword evidence="4" id="KW-1185">Reference proteome</keyword>
<dbReference type="SUPFAM" id="SSF56300">
    <property type="entry name" value="Metallo-dependent phosphatases"/>
    <property type="match status" value="1"/>
</dbReference>
<dbReference type="GO" id="GO:0016787">
    <property type="term" value="F:hydrolase activity"/>
    <property type="evidence" value="ECO:0007669"/>
    <property type="project" value="InterPro"/>
</dbReference>
<reference evidence="3 4" key="1">
    <citation type="submission" date="2010-07" db="EMBL/GenBank/DDBJ databases">
        <title>The draft genome of Paenibacillus curdlanolyticus YK9.</title>
        <authorList>
            <consortium name="US DOE Joint Genome Institute (JGI-PGF)"/>
            <person name="Lucas S."/>
            <person name="Copeland A."/>
            <person name="Lapidus A."/>
            <person name="Cheng J.-F."/>
            <person name="Bruce D."/>
            <person name="Goodwin L."/>
            <person name="Pitluck S."/>
            <person name="Land M.L."/>
            <person name="Hauser L."/>
            <person name="Chang Y.-J."/>
            <person name="Jeffries C."/>
            <person name="Anderson I.J."/>
            <person name="Johnson E."/>
            <person name="Loganathan U."/>
            <person name="Mulhopadhyay B."/>
            <person name="Kyrpides N."/>
            <person name="Woyke T.J."/>
        </authorList>
    </citation>
    <scope>NUCLEOTIDE SEQUENCE [LARGE SCALE GENOMIC DNA]</scope>
    <source>
        <strain evidence="3 4">YK9</strain>
    </source>
</reference>
<dbReference type="eggNOG" id="COG1408">
    <property type="taxonomic scope" value="Bacteria"/>
</dbReference>
<sequence length="258" mass="29162">MLYALILLIVLFVFYIAFILPTQWLKIEYVHHSTKLGGIRMLQISDIHAEKARITPAKLRRVIDRLKPDYIVVTGDFTQKAKHLPKVRRYAEAIGGAGIPTYAVLGNHDHRLDRDHLQRLVTLLGDSGIRVLQNASVLVDNKFRFVGIDDYGSKKSKFKAAYRQVEPGMPVVVLTHDPNAVLELPYAYHYLVAGHFHGMQFHVPFLFRLVNKGRLAAAGIYKGLHRSEQGAYYISKGIGQAGPNARFLVRSEVTLHEL</sequence>
<evidence type="ECO:0000259" key="2">
    <source>
        <dbReference type="Pfam" id="PF00149"/>
    </source>
</evidence>
<dbReference type="STRING" id="717606.PaecuDRAFT_1125"/>
<dbReference type="AlphaFoldDB" id="E0I653"/>
<feature type="domain" description="Calcineurin-like phosphoesterase" evidence="2">
    <location>
        <begin position="40"/>
        <end position="198"/>
    </location>
</feature>
<dbReference type="InterPro" id="IPR029052">
    <property type="entry name" value="Metallo-depent_PP-like"/>
</dbReference>
<evidence type="ECO:0000313" key="4">
    <source>
        <dbReference type="Proteomes" id="UP000005387"/>
    </source>
</evidence>
<gene>
    <name evidence="3" type="ORF">PaecuDRAFT_1125</name>
</gene>
<keyword evidence="1" id="KW-1133">Transmembrane helix</keyword>
<dbReference type="Gene3D" id="3.60.21.10">
    <property type="match status" value="1"/>
</dbReference>
<dbReference type="PANTHER" id="PTHR31302">
    <property type="entry name" value="TRANSMEMBRANE PROTEIN WITH METALLOPHOSPHOESTERASE DOMAIN-RELATED"/>
    <property type="match status" value="1"/>
</dbReference>
<dbReference type="InterPro" id="IPR051158">
    <property type="entry name" value="Metallophosphoesterase_sf"/>
</dbReference>
<dbReference type="OrthoDB" id="9780884at2"/>
<accession>E0I653</accession>
<evidence type="ECO:0000256" key="1">
    <source>
        <dbReference type="SAM" id="Phobius"/>
    </source>
</evidence>
<feature type="transmembrane region" description="Helical" evidence="1">
    <location>
        <begin position="6"/>
        <end position="25"/>
    </location>
</feature>
<dbReference type="PANTHER" id="PTHR31302:SF0">
    <property type="entry name" value="TRANSMEMBRANE PROTEIN WITH METALLOPHOSPHOESTERASE DOMAIN"/>
    <property type="match status" value="1"/>
</dbReference>
<keyword evidence="1" id="KW-0472">Membrane</keyword>
<dbReference type="Pfam" id="PF00149">
    <property type="entry name" value="Metallophos"/>
    <property type="match status" value="1"/>
</dbReference>
<organism evidence="3 4">
    <name type="scientific">Paenibacillus curdlanolyticus YK9</name>
    <dbReference type="NCBI Taxonomy" id="717606"/>
    <lineage>
        <taxon>Bacteria</taxon>
        <taxon>Bacillati</taxon>
        <taxon>Bacillota</taxon>
        <taxon>Bacilli</taxon>
        <taxon>Bacillales</taxon>
        <taxon>Paenibacillaceae</taxon>
        <taxon>Paenibacillus</taxon>
    </lineage>
</organism>
<dbReference type="Proteomes" id="UP000005387">
    <property type="component" value="Unassembled WGS sequence"/>
</dbReference>